<organism evidence="2 3">
    <name type="scientific">Nocardia terrae</name>
    <dbReference type="NCBI Taxonomy" id="2675851"/>
    <lineage>
        <taxon>Bacteria</taxon>
        <taxon>Bacillati</taxon>
        <taxon>Actinomycetota</taxon>
        <taxon>Actinomycetes</taxon>
        <taxon>Mycobacteriales</taxon>
        <taxon>Nocardiaceae</taxon>
        <taxon>Nocardia</taxon>
    </lineage>
</organism>
<dbReference type="PANTHER" id="PTHR36933:SF1">
    <property type="entry name" value="SLL0788 PROTEIN"/>
    <property type="match status" value="1"/>
</dbReference>
<protein>
    <submittedName>
        <fullName evidence="2">DUF305 domain-containing protein</fullName>
    </submittedName>
</protein>
<dbReference type="InterPro" id="IPR005183">
    <property type="entry name" value="DUF305_CopM-like"/>
</dbReference>
<dbReference type="PANTHER" id="PTHR36933">
    <property type="entry name" value="SLL0788 PROTEIN"/>
    <property type="match status" value="1"/>
</dbReference>
<sequence>MRGFGYRWRRPAGFAALALTLLTAGFLVRPVLVPENRSAPPVLSAVEIGFSQDMSAHHEQALIMVQRLDSGVDPTVRQLSQQIADTQRMEIGTLQGWLRLANASPDSKHPMAWMNSPGAHEHSMATMTSTNGTTMPGMATQSELDALARAHGKDAEILFLQLMLRHHTGGVAMAKAADALLTSGPVKEAARGMITAQSQEAGLMTILLAQRGAQPLT</sequence>
<accession>A0A7K1V149</accession>
<name>A0A7K1V149_9NOCA</name>
<keyword evidence="3" id="KW-1185">Reference proteome</keyword>
<evidence type="ECO:0000313" key="2">
    <source>
        <dbReference type="EMBL" id="MVU80356.1"/>
    </source>
</evidence>
<dbReference type="AlphaFoldDB" id="A0A7K1V149"/>
<comment type="caution">
    <text evidence="2">The sequence shown here is derived from an EMBL/GenBank/DDBJ whole genome shotgun (WGS) entry which is preliminary data.</text>
</comment>
<dbReference type="EMBL" id="WRPP01000005">
    <property type="protein sequence ID" value="MVU80356.1"/>
    <property type="molecule type" value="Genomic_DNA"/>
</dbReference>
<feature type="domain" description="DUF305" evidence="1">
    <location>
        <begin position="47"/>
        <end position="205"/>
    </location>
</feature>
<dbReference type="Proteomes" id="UP000466794">
    <property type="component" value="Unassembled WGS sequence"/>
</dbReference>
<reference evidence="2 3" key="1">
    <citation type="submission" date="2019-12" db="EMBL/GenBank/DDBJ databases">
        <title>Nocardia sp. nov. ET3-3 isolated from soil.</title>
        <authorList>
            <person name="Kanchanasin P."/>
            <person name="Tanasupawat S."/>
            <person name="Yuki M."/>
            <person name="Kudo T."/>
        </authorList>
    </citation>
    <scope>NUCLEOTIDE SEQUENCE [LARGE SCALE GENOMIC DNA]</scope>
    <source>
        <strain evidence="2 3">ET3-3</strain>
    </source>
</reference>
<dbReference type="Gene3D" id="1.20.1260.10">
    <property type="match status" value="1"/>
</dbReference>
<proteinExistence type="predicted"/>
<evidence type="ECO:0000313" key="3">
    <source>
        <dbReference type="Proteomes" id="UP000466794"/>
    </source>
</evidence>
<dbReference type="Pfam" id="PF03713">
    <property type="entry name" value="DUF305"/>
    <property type="match status" value="1"/>
</dbReference>
<gene>
    <name evidence="2" type="ORF">GPX89_24290</name>
</gene>
<dbReference type="InterPro" id="IPR012347">
    <property type="entry name" value="Ferritin-like"/>
</dbReference>
<evidence type="ECO:0000259" key="1">
    <source>
        <dbReference type="Pfam" id="PF03713"/>
    </source>
</evidence>